<sequence>MKLLLKTLRLIGVRKNYEVHFHKGLNYISGPTSTGKTAILELIDYAFGKTNHKSYIEIGESCTDVELEFYISENLYKIKRPLSAFKEPVLLQTYDSVKEKFTQARTLEIDILSNEKSLSYFLLSKLNLTNLIIGGGDFSFRDLFKFSYLKQTNIDNENILNEQNWALNGKEKATFEIILDIYDSLLGDLQQSLKIEKESLKVKEIRYEAVREFLKTAEVENYETVQVKSVEIDSKLEDINSKIENYKSDILKTEVENDVNELIVLISDQKEKLSNLRNKFLDQEQYIQKLQLLENQYFADIEKISEQIAGIKAINKYEYLYCPNCLRPISLHEESSCLLCHQNMDDIVIEINDLKKERKNLQKRKMSFTLILIQKKKKILE</sequence>
<dbReference type="RefSeq" id="WP_081515904.1">
    <property type="nucleotide sequence ID" value="NZ_NBEW01000052.1"/>
</dbReference>
<comment type="caution">
    <text evidence="2">The sequence shown here is derived from an EMBL/GenBank/DDBJ whole genome shotgun (WGS) entry which is preliminary data.</text>
</comment>
<reference evidence="2 3" key="1">
    <citation type="submission" date="2017-03" db="EMBL/GenBank/DDBJ databases">
        <title>Phylogenomics and comparative genomics of Lactobacillus salivarius, a mammalian gut commensal.</title>
        <authorList>
            <person name="Harris H.M."/>
        </authorList>
    </citation>
    <scope>NUCLEOTIDE SEQUENCE [LARGE SCALE GENOMIC DNA]</scope>
    <source>
        <strain evidence="2 3">AH4231</strain>
    </source>
</reference>
<evidence type="ECO:0000313" key="3">
    <source>
        <dbReference type="Proteomes" id="UP000192353"/>
    </source>
</evidence>
<dbReference type="Proteomes" id="UP000192353">
    <property type="component" value="Unassembled WGS sequence"/>
</dbReference>
<evidence type="ECO:0008006" key="4">
    <source>
        <dbReference type="Google" id="ProtNLM"/>
    </source>
</evidence>
<accession>A0A1V9TQB4</accession>
<evidence type="ECO:0000313" key="2">
    <source>
        <dbReference type="EMBL" id="OQR24804.1"/>
    </source>
</evidence>
<dbReference type="SUPFAM" id="SSF52540">
    <property type="entry name" value="P-loop containing nucleoside triphosphate hydrolases"/>
    <property type="match status" value="2"/>
</dbReference>
<feature type="coiled-coil region" evidence="1">
    <location>
        <begin position="236"/>
        <end position="279"/>
    </location>
</feature>
<gene>
    <name evidence="2" type="ORF">B6U37_07335</name>
</gene>
<keyword evidence="1" id="KW-0175">Coiled coil</keyword>
<dbReference type="Gene3D" id="3.40.50.300">
    <property type="entry name" value="P-loop containing nucleotide triphosphate hydrolases"/>
    <property type="match status" value="1"/>
</dbReference>
<evidence type="ECO:0000256" key="1">
    <source>
        <dbReference type="SAM" id="Coils"/>
    </source>
</evidence>
<dbReference type="AlphaFoldDB" id="A0A1V9TQB4"/>
<dbReference type="EMBL" id="NBEY01000055">
    <property type="protein sequence ID" value="OQR24804.1"/>
    <property type="molecule type" value="Genomic_DNA"/>
</dbReference>
<protein>
    <recommendedName>
        <fullName evidence="4">Rad50/SbcC-type AAA domain-containing protein</fullName>
    </recommendedName>
</protein>
<feature type="coiled-coil region" evidence="1">
    <location>
        <begin position="344"/>
        <end position="371"/>
    </location>
</feature>
<name>A0A1V9TQB4_9LACO</name>
<proteinExistence type="predicted"/>
<dbReference type="InterPro" id="IPR027417">
    <property type="entry name" value="P-loop_NTPase"/>
</dbReference>
<organism evidence="2 3">
    <name type="scientific">Ligilactobacillus salivarius</name>
    <dbReference type="NCBI Taxonomy" id="1624"/>
    <lineage>
        <taxon>Bacteria</taxon>
        <taxon>Bacillati</taxon>
        <taxon>Bacillota</taxon>
        <taxon>Bacilli</taxon>
        <taxon>Lactobacillales</taxon>
        <taxon>Lactobacillaceae</taxon>
        <taxon>Ligilactobacillus</taxon>
    </lineage>
</organism>